<keyword evidence="3" id="KW-1185">Reference proteome</keyword>
<protein>
    <recommendedName>
        <fullName evidence="4">DUF4190 domain-containing protein</fullName>
    </recommendedName>
</protein>
<dbReference type="RefSeq" id="WP_129233625.1">
    <property type="nucleotide sequence ID" value="NZ_SDPL01000042.1"/>
</dbReference>
<accession>A0A4Q2JUE7</accession>
<dbReference type="EMBL" id="SDPL01000042">
    <property type="protein sequence ID" value="RXZ50000.1"/>
    <property type="molecule type" value="Genomic_DNA"/>
</dbReference>
<feature type="transmembrane region" description="Helical" evidence="1">
    <location>
        <begin position="60"/>
        <end position="89"/>
    </location>
</feature>
<dbReference type="AlphaFoldDB" id="A0A4Q2JUE7"/>
<dbReference type="Proteomes" id="UP000292881">
    <property type="component" value="Unassembled WGS sequence"/>
</dbReference>
<comment type="caution">
    <text evidence="2">The sequence shown here is derived from an EMBL/GenBank/DDBJ whole genome shotgun (WGS) entry which is preliminary data.</text>
</comment>
<evidence type="ECO:0000256" key="1">
    <source>
        <dbReference type="SAM" id="Phobius"/>
    </source>
</evidence>
<keyword evidence="1" id="KW-1133">Transmembrane helix</keyword>
<keyword evidence="1" id="KW-0472">Membrane</keyword>
<evidence type="ECO:0000313" key="2">
    <source>
        <dbReference type="EMBL" id="RXZ50000.1"/>
    </source>
</evidence>
<reference evidence="2 3" key="1">
    <citation type="submission" date="2019-01" db="EMBL/GenBank/DDBJ databases">
        <authorList>
            <person name="Li J."/>
        </authorList>
    </citation>
    <scope>NUCLEOTIDE SEQUENCE [LARGE SCALE GENOMIC DNA]</scope>
    <source>
        <strain evidence="2 3">CGMCC 4.7180</strain>
    </source>
</reference>
<proteinExistence type="predicted"/>
<sequence length="97" mass="9977">MTTITPAASTTDVETRGFAVSSLVLGLVSFVAGFTFVVPVGGLVLGILALRREPSARTMAIWGIVLNGVMLAGVVIATLAFLAFGLLLLPFAPLAFV</sequence>
<name>A0A4Q2JUE7_9MICO</name>
<feature type="transmembrane region" description="Helical" evidence="1">
    <location>
        <begin position="23"/>
        <end position="48"/>
    </location>
</feature>
<keyword evidence="1" id="KW-0812">Transmembrane</keyword>
<gene>
    <name evidence="2" type="ORF">ESO86_04185</name>
</gene>
<evidence type="ECO:0008006" key="4">
    <source>
        <dbReference type="Google" id="ProtNLM"/>
    </source>
</evidence>
<organism evidence="2 3">
    <name type="scientific">Agromyces binzhouensis</name>
    <dbReference type="NCBI Taxonomy" id="1817495"/>
    <lineage>
        <taxon>Bacteria</taxon>
        <taxon>Bacillati</taxon>
        <taxon>Actinomycetota</taxon>
        <taxon>Actinomycetes</taxon>
        <taxon>Micrococcales</taxon>
        <taxon>Microbacteriaceae</taxon>
        <taxon>Agromyces</taxon>
    </lineage>
</organism>
<evidence type="ECO:0000313" key="3">
    <source>
        <dbReference type="Proteomes" id="UP000292881"/>
    </source>
</evidence>